<dbReference type="Pfam" id="PF03861">
    <property type="entry name" value="ANTAR"/>
    <property type="match status" value="1"/>
</dbReference>
<dbReference type="InterPro" id="IPR029016">
    <property type="entry name" value="GAF-like_dom_sf"/>
</dbReference>
<evidence type="ECO:0000256" key="1">
    <source>
        <dbReference type="ARBA" id="ARBA00023015"/>
    </source>
</evidence>
<dbReference type="InterPro" id="IPR005561">
    <property type="entry name" value="ANTAR"/>
</dbReference>
<evidence type="ECO:0000259" key="3">
    <source>
        <dbReference type="PROSITE" id="PS50921"/>
    </source>
</evidence>
<gene>
    <name evidence="4" type="ORF">S03H2_01621</name>
</gene>
<dbReference type="EMBL" id="BARU01000488">
    <property type="protein sequence ID" value="GAH21266.1"/>
    <property type="molecule type" value="Genomic_DNA"/>
</dbReference>
<dbReference type="PROSITE" id="PS50921">
    <property type="entry name" value="ANTAR"/>
    <property type="match status" value="1"/>
</dbReference>
<feature type="domain" description="ANTAR" evidence="3">
    <location>
        <begin position="116"/>
        <end position="177"/>
    </location>
</feature>
<proteinExistence type="predicted"/>
<keyword evidence="1" id="KW-0805">Transcription regulation</keyword>
<dbReference type="Gene3D" id="3.30.450.40">
    <property type="match status" value="1"/>
</dbReference>
<dbReference type="Pfam" id="PF13185">
    <property type="entry name" value="GAF_2"/>
    <property type="match status" value="1"/>
</dbReference>
<dbReference type="AlphaFoldDB" id="X1DK42"/>
<dbReference type="InterPro" id="IPR036388">
    <property type="entry name" value="WH-like_DNA-bd_sf"/>
</dbReference>
<evidence type="ECO:0000256" key="2">
    <source>
        <dbReference type="ARBA" id="ARBA00023163"/>
    </source>
</evidence>
<name>X1DK42_9ZZZZ</name>
<organism evidence="4">
    <name type="scientific">marine sediment metagenome</name>
    <dbReference type="NCBI Taxonomy" id="412755"/>
    <lineage>
        <taxon>unclassified sequences</taxon>
        <taxon>metagenomes</taxon>
        <taxon>ecological metagenomes</taxon>
    </lineage>
</organism>
<dbReference type="SMART" id="SM01012">
    <property type="entry name" value="ANTAR"/>
    <property type="match status" value="1"/>
</dbReference>
<dbReference type="Gene3D" id="1.10.10.10">
    <property type="entry name" value="Winged helix-like DNA-binding domain superfamily/Winged helix DNA-binding domain"/>
    <property type="match status" value="1"/>
</dbReference>
<reference evidence="4" key="1">
    <citation type="journal article" date="2014" name="Front. Microbiol.">
        <title>High frequency of phylogenetically diverse reductive dehalogenase-homologous genes in deep subseafloor sedimentary metagenomes.</title>
        <authorList>
            <person name="Kawai M."/>
            <person name="Futagami T."/>
            <person name="Toyoda A."/>
            <person name="Takaki Y."/>
            <person name="Nishi S."/>
            <person name="Hori S."/>
            <person name="Arai W."/>
            <person name="Tsubouchi T."/>
            <person name="Morono Y."/>
            <person name="Uchiyama I."/>
            <person name="Ito T."/>
            <person name="Fujiyama A."/>
            <person name="Inagaki F."/>
            <person name="Takami H."/>
        </authorList>
    </citation>
    <scope>NUCLEOTIDE SEQUENCE</scope>
    <source>
        <strain evidence="4">Expedition CK06-06</strain>
    </source>
</reference>
<accession>X1DK42</accession>
<dbReference type="InterPro" id="IPR003018">
    <property type="entry name" value="GAF"/>
</dbReference>
<comment type="caution">
    <text evidence="4">The sequence shown here is derived from an EMBL/GenBank/DDBJ whole genome shotgun (WGS) entry which is preliminary data.</text>
</comment>
<evidence type="ECO:0000313" key="4">
    <source>
        <dbReference type="EMBL" id="GAH21266.1"/>
    </source>
</evidence>
<dbReference type="SUPFAM" id="SSF55781">
    <property type="entry name" value="GAF domain-like"/>
    <property type="match status" value="1"/>
</dbReference>
<protein>
    <recommendedName>
        <fullName evidence="3">ANTAR domain-containing protein</fullName>
    </recommendedName>
</protein>
<dbReference type="SMART" id="SM00065">
    <property type="entry name" value="GAF"/>
    <property type="match status" value="1"/>
</dbReference>
<sequence>MLLDEKDEKLIIRATQSISEEYNKKPPLKVGEGIAGKVVKESRPIAVFDVMKGAEYKYKDIAEKEGLKSLLCVPLSVKGRTIGVINCYTSRLHEFSKMEVDVLTTVANQAAIAIENTELMVKTRVIQEELEARKLVERAKDILMQRLGLSGEEAYRRIQRQSMNTRKSMREVAEAIILSREIENG</sequence>
<keyword evidence="2" id="KW-0804">Transcription</keyword>
<dbReference type="GO" id="GO:0003723">
    <property type="term" value="F:RNA binding"/>
    <property type="evidence" value="ECO:0007669"/>
    <property type="project" value="InterPro"/>
</dbReference>